<evidence type="ECO:0000313" key="2">
    <source>
        <dbReference type="Proteomes" id="UP000005837"/>
    </source>
</evidence>
<accession>C0DTZ2</accession>
<name>C0DTZ2_EIKCO</name>
<organism evidence="1 2">
    <name type="scientific">Eikenella corrodens ATCC 23834</name>
    <dbReference type="NCBI Taxonomy" id="546274"/>
    <lineage>
        <taxon>Bacteria</taxon>
        <taxon>Pseudomonadati</taxon>
        <taxon>Pseudomonadota</taxon>
        <taxon>Betaproteobacteria</taxon>
        <taxon>Neisseriales</taxon>
        <taxon>Neisseriaceae</taxon>
        <taxon>Eikenella</taxon>
    </lineage>
</organism>
<protein>
    <submittedName>
        <fullName evidence="1">Uncharacterized protein</fullName>
    </submittedName>
</protein>
<dbReference type="AlphaFoldDB" id="C0DTZ2"/>
<dbReference type="EMBL" id="ACEA01000017">
    <property type="protein sequence ID" value="EEG24189.1"/>
    <property type="molecule type" value="Genomic_DNA"/>
</dbReference>
<dbReference type="Proteomes" id="UP000005837">
    <property type="component" value="Unassembled WGS sequence"/>
</dbReference>
<dbReference type="HOGENOM" id="CLU_3167525_0_0_4"/>
<sequence length="47" mass="5337">MRHLFSLQRVIANINAHRISKLRHPLVQDASVKIKKETAFKTKAAGL</sequence>
<evidence type="ECO:0000313" key="1">
    <source>
        <dbReference type="EMBL" id="EEG24189.1"/>
    </source>
</evidence>
<comment type="caution">
    <text evidence="1">The sequence shown here is derived from an EMBL/GenBank/DDBJ whole genome shotgun (WGS) entry which is preliminary data.</text>
</comment>
<gene>
    <name evidence="1" type="ORF">EIKCOROL_00822</name>
</gene>
<reference evidence="1 2" key="1">
    <citation type="submission" date="2009-01" db="EMBL/GenBank/DDBJ databases">
        <authorList>
            <person name="Fulton L."/>
            <person name="Clifton S."/>
            <person name="Chinwalla A.T."/>
            <person name="Mitreva M."/>
            <person name="Sodergren E."/>
            <person name="Weinstock G."/>
            <person name="Clifton S."/>
            <person name="Dooling D.J."/>
            <person name="Fulton B."/>
            <person name="Minx P."/>
            <person name="Pepin K.H."/>
            <person name="Johnson M."/>
            <person name="Bhonagiri V."/>
            <person name="Nash W.E."/>
            <person name="Mardis E.R."/>
            <person name="Wilson R.K."/>
        </authorList>
    </citation>
    <scope>NUCLEOTIDE SEQUENCE [LARGE SCALE GENOMIC DNA]</scope>
    <source>
        <strain evidence="1 2">ATCC 23834</strain>
    </source>
</reference>
<proteinExistence type="predicted"/>